<organism evidence="2 3">
    <name type="scientific">Selenomonas ruminantium subsp. lactilytica (strain NBRC 103574 / TAM6421)</name>
    <dbReference type="NCBI Taxonomy" id="927704"/>
    <lineage>
        <taxon>Bacteria</taxon>
        <taxon>Bacillati</taxon>
        <taxon>Bacillota</taxon>
        <taxon>Negativicutes</taxon>
        <taxon>Selenomonadales</taxon>
        <taxon>Selenomonadaceae</taxon>
        <taxon>Selenomonas</taxon>
    </lineage>
</organism>
<dbReference type="eggNOG" id="COG1073">
    <property type="taxonomic scope" value="Bacteria"/>
</dbReference>
<dbReference type="PATRIC" id="fig|927704.6.peg.1604"/>
<evidence type="ECO:0000313" key="2">
    <source>
        <dbReference type="EMBL" id="BAL83257.1"/>
    </source>
</evidence>
<name>I0GR70_SELRL</name>
<proteinExistence type="predicted"/>
<feature type="domain" description="Serine aminopeptidase S33" evidence="1">
    <location>
        <begin position="103"/>
        <end position="202"/>
    </location>
</feature>
<dbReference type="HOGENOM" id="CLU_029375_6_3_9"/>
<dbReference type="AlphaFoldDB" id="I0GR70"/>
<dbReference type="KEGG" id="sri:SELR_15490"/>
<dbReference type="InterPro" id="IPR052920">
    <property type="entry name" value="DNA-binding_regulatory"/>
</dbReference>
<dbReference type="InterPro" id="IPR022742">
    <property type="entry name" value="Hydrolase_4"/>
</dbReference>
<dbReference type="SUPFAM" id="SSF53474">
    <property type="entry name" value="alpha/beta-Hydrolases"/>
    <property type="match status" value="1"/>
</dbReference>
<sequence length="323" mass="35060">MHKKGKKMLAIIKSKKIFLSLCVILLLLLAGAGYLIGSGFVDYALLRGNPEDPTAIPEAAAAIVEPGLDAPAKPQAKNELWTIISPDGLKLVATHFSPPEPSNRWVILVHGYGRNQSFVWDYADEYIKHGYNVLTPDLRAAGASEGKYFTMGVKESDDIALWAKEIAQKNEIAKIALHGISMGAATVMMTTAKQPQNVVAAIEDCGYTSAYDMFTVQLDKLFGLPESPIMNCVDIVSPVKIGSAISDAAPLRSVPHTDVPMLFIHGDADKLVPCEMMDKLYAASSAPVKEKFIVAGAGHADAKNTAPQEYFQRVFAFLETYMK</sequence>
<protein>
    <recommendedName>
        <fullName evidence="1">Serine aminopeptidase S33 domain-containing protein</fullName>
    </recommendedName>
</protein>
<reference evidence="2 3" key="1">
    <citation type="submission" date="2011-10" db="EMBL/GenBank/DDBJ databases">
        <title>Whole genome sequence of Selenomonas ruminantium subsp. lactilytica TAM6421.</title>
        <authorList>
            <person name="Oguchi A."/>
            <person name="Ankai A."/>
            <person name="Kaneko J."/>
            <person name="Yamada-Narita S."/>
            <person name="Fukui S."/>
            <person name="Takahashi M."/>
            <person name="Onodera T."/>
            <person name="Kojima S."/>
            <person name="Fushimi T."/>
            <person name="Abe N."/>
            <person name="Kamio Y."/>
            <person name="Yamazaki S."/>
            <person name="Fujita N."/>
        </authorList>
    </citation>
    <scope>NUCLEOTIDE SEQUENCE [LARGE SCALE GENOMIC DNA]</scope>
    <source>
        <strain evidence="3">NBRC 103574 / TAM6421</strain>
    </source>
</reference>
<dbReference type="Pfam" id="PF12146">
    <property type="entry name" value="Hydrolase_4"/>
    <property type="match status" value="1"/>
</dbReference>
<dbReference type="PANTHER" id="PTHR43358:SF4">
    <property type="entry name" value="ALPHA_BETA HYDROLASE FOLD-1 DOMAIN-CONTAINING PROTEIN"/>
    <property type="match status" value="1"/>
</dbReference>
<evidence type="ECO:0000313" key="3">
    <source>
        <dbReference type="Proteomes" id="UP000007887"/>
    </source>
</evidence>
<accession>I0GR70</accession>
<dbReference type="EMBL" id="AP012292">
    <property type="protein sequence ID" value="BAL83257.1"/>
    <property type="molecule type" value="Genomic_DNA"/>
</dbReference>
<dbReference type="InterPro" id="IPR029058">
    <property type="entry name" value="AB_hydrolase_fold"/>
</dbReference>
<dbReference type="Proteomes" id="UP000007887">
    <property type="component" value="Chromosome"/>
</dbReference>
<dbReference type="Gene3D" id="3.40.50.1820">
    <property type="entry name" value="alpha/beta hydrolase"/>
    <property type="match status" value="1"/>
</dbReference>
<dbReference type="PANTHER" id="PTHR43358">
    <property type="entry name" value="ALPHA/BETA-HYDROLASE"/>
    <property type="match status" value="1"/>
</dbReference>
<gene>
    <name evidence="2" type="ordered locus">SELR_15490</name>
</gene>
<evidence type="ECO:0000259" key="1">
    <source>
        <dbReference type="Pfam" id="PF12146"/>
    </source>
</evidence>